<organism evidence="1 2">
    <name type="scientific">Clavibacter californiensis</name>
    <dbReference type="NCBI Taxonomy" id="1401995"/>
    <lineage>
        <taxon>Bacteria</taxon>
        <taxon>Bacillati</taxon>
        <taxon>Actinomycetota</taxon>
        <taxon>Actinomycetes</taxon>
        <taxon>Micrococcales</taxon>
        <taxon>Microbacteriaceae</taxon>
        <taxon>Clavibacter</taxon>
    </lineage>
</organism>
<dbReference type="RefSeq" id="WP_119372211.1">
    <property type="nucleotide sequence ID" value="NZ_CP040792.1"/>
</dbReference>
<gene>
    <name evidence="1" type="ORF">DZF98_01165</name>
</gene>
<evidence type="ECO:0000313" key="1">
    <source>
        <dbReference type="EMBL" id="RII94556.1"/>
    </source>
</evidence>
<dbReference type="EMBL" id="QWEE01000006">
    <property type="protein sequence ID" value="RII94556.1"/>
    <property type="molecule type" value="Genomic_DNA"/>
</dbReference>
<evidence type="ECO:0000313" key="2">
    <source>
        <dbReference type="Proteomes" id="UP000265355"/>
    </source>
</evidence>
<dbReference type="Gene3D" id="1.10.10.10">
    <property type="entry name" value="Winged helix-like DNA-binding domain superfamily/Winged helix DNA-binding domain"/>
    <property type="match status" value="1"/>
</dbReference>
<comment type="caution">
    <text evidence="1">The sequence shown here is derived from an EMBL/GenBank/DDBJ whole genome shotgun (WGS) entry which is preliminary data.</text>
</comment>
<proteinExistence type="predicted"/>
<dbReference type="SUPFAM" id="SSF46785">
    <property type="entry name" value="Winged helix' DNA-binding domain"/>
    <property type="match status" value="1"/>
</dbReference>
<accession>A0ABX9N8Z8</accession>
<sequence length="149" mass="16706">MSIEAFRWAKTEIRRRNRKEAGAGPALSPPQASVLLMLGDHYNETLGRAWPSQTTLAEETSLALRTVVRAVEELRKKGLVVTEPWTLNEGAQRMSQRYLLPAYRADVRRARVLPVLASAWSDRVLAASFDDLVQTPGTNFFVEREALGL</sequence>
<name>A0ABX9N8Z8_9MICO</name>
<protein>
    <submittedName>
        <fullName evidence="1">Helix-turn-helix domain-containing protein</fullName>
    </submittedName>
</protein>
<dbReference type="InterPro" id="IPR036390">
    <property type="entry name" value="WH_DNA-bd_sf"/>
</dbReference>
<keyword evidence="2" id="KW-1185">Reference proteome</keyword>
<reference evidence="1 2" key="1">
    <citation type="submission" date="2018-08" db="EMBL/GenBank/DDBJ databases">
        <title>Genome Sequence of Clavibacter michiganensis Subspecies type strains, and the Atypical Peach-Colored Strains Isolated from Tomato.</title>
        <authorList>
            <person name="Osdaghi E."/>
            <person name="Portier P."/>
            <person name="Briand M."/>
            <person name="Jacques M.-A."/>
        </authorList>
    </citation>
    <scope>NUCLEOTIDE SEQUENCE [LARGE SCALE GENOMIC DNA]</scope>
    <source>
        <strain evidence="1 2">CFBP 8216</strain>
    </source>
</reference>
<dbReference type="InterPro" id="IPR036388">
    <property type="entry name" value="WH-like_DNA-bd_sf"/>
</dbReference>
<dbReference type="Pfam" id="PF13730">
    <property type="entry name" value="HTH_36"/>
    <property type="match status" value="1"/>
</dbReference>
<dbReference type="Proteomes" id="UP000265355">
    <property type="component" value="Unassembled WGS sequence"/>
</dbReference>